<dbReference type="InterPro" id="IPR035979">
    <property type="entry name" value="RBD_domain_sf"/>
</dbReference>
<dbReference type="PROSITE" id="PS50102">
    <property type="entry name" value="RRM"/>
    <property type="match status" value="2"/>
</dbReference>
<dbReference type="AlphaFoldDB" id="A0ABD3PAA0"/>
<comment type="caution">
    <text evidence="7">The sequence shown here is derived from an EMBL/GenBank/DDBJ whole genome shotgun (WGS) entry which is preliminary data.</text>
</comment>
<dbReference type="EMBL" id="JALLPJ020000734">
    <property type="protein sequence ID" value="KAL3784266.1"/>
    <property type="molecule type" value="Genomic_DNA"/>
</dbReference>
<dbReference type="PANTHER" id="PTHR23189">
    <property type="entry name" value="RNA RECOGNITION MOTIF-CONTAINING"/>
    <property type="match status" value="1"/>
</dbReference>
<protein>
    <recommendedName>
        <fullName evidence="9">RRM domain-containing protein</fullName>
    </recommendedName>
</protein>
<dbReference type="Gene3D" id="1.20.930.10">
    <property type="entry name" value="Conserved domain common to transcription factors TFIIS, elongin A, CRSP70"/>
    <property type="match status" value="1"/>
</dbReference>
<feature type="domain" description="TFIIS N-terminal" evidence="6">
    <location>
        <begin position="115"/>
        <end position="197"/>
    </location>
</feature>
<dbReference type="InterPro" id="IPR012677">
    <property type="entry name" value="Nucleotide-bd_a/b_plait_sf"/>
</dbReference>
<accession>A0ABD3PAA0</accession>
<feature type="domain" description="RRM" evidence="5">
    <location>
        <begin position="572"/>
        <end position="642"/>
    </location>
</feature>
<evidence type="ECO:0000313" key="8">
    <source>
        <dbReference type="Proteomes" id="UP001530400"/>
    </source>
</evidence>
<keyword evidence="8" id="KW-1185">Reference proteome</keyword>
<name>A0ABD3PAA0_9STRA</name>
<proteinExistence type="predicted"/>
<dbReference type="SMART" id="SM00360">
    <property type="entry name" value="RRM"/>
    <property type="match status" value="2"/>
</dbReference>
<dbReference type="Pfam" id="PF00076">
    <property type="entry name" value="RRM_1"/>
    <property type="match status" value="1"/>
</dbReference>
<keyword evidence="3" id="KW-0539">Nucleus</keyword>
<evidence type="ECO:0000256" key="2">
    <source>
        <dbReference type="PROSITE-ProRule" id="PRU00176"/>
    </source>
</evidence>
<evidence type="ECO:0000256" key="4">
    <source>
        <dbReference type="SAM" id="MobiDB-lite"/>
    </source>
</evidence>
<evidence type="ECO:0000256" key="1">
    <source>
        <dbReference type="ARBA" id="ARBA00022884"/>
    </source>
</evidence>
<dbReference type="GO" id="GO:0003723">
    <property type="term" value="F:RNA binding"/>
    <property type="evidence" value="ECO:0007669"/>
    <property type="project" value="UniProtKB-UniRule"/>
</dbReference>
<comment type="subcellular location">
    <subcellularLocation>
        <location evidence="3">Nucleus</location>
    </subcellularLocation>
</comment>
<feature type="domain" description="RRM" evidence="5">
    <location>
        <begin position="688"/>
        <end position="758"/>
    </location>
</feature>
<evidence type="ECO:0000313" key="7">
    <source>
        <dbReference type="EMBL" id="KAL3784266.1"/>
    </source>
</evidence>
<dbReference type="SUPFAM" id="SSF54928">
    <property type="entry name" value="RNA-binding domain, RBD"/>
    <property type="match status" value="1"/>
</dbReference>
<dbReference type="InterPro" id="IPR017923">
    <property type="entry name" value="TFIIS_N"/>
</dbReference>
<dbReference type="InterPro" id="IPR035441">
    <property type="entry name" value="TFIIS/LEDGF_dom_sf"/>
</dbReference>
<evidence type="ECO:0000259" key="6">
    <source>
        <dbReference type="PROSITE" id="PS51319"/>
    </source>
</evidence>
<organism evidence="7 8">
    <name type="scientific">Cyclotella atomus</name>
    <dbReference type="NCBI Taxonomy" id="382360"/>
    <lineage>
        <taxon>Eukaryota</taxon>
        <taxon>Sar</taxon>
        <taxon>Stramenopiles</taxon>
        <taxon>Ochrophyta</taxon>
        <taxon>Bacillariophyta</taxon>
        <taxon>Coscinodiscophyceae</taxon>
        <taxon>Thalassiosirophycidae</taxon>
        <taxon>Stephanodiscales</taxon>
        <taxon>Stephanodiscaceae</taxon>
        <taxon>Cyclotella</taxon>
    </lineage>
</organism>
<dbReference type="Gene3D" id="3.30.70.330">
    <property type="match status" value="2"/>
</dbReference>
<feature type="region of interest" description="Disordered" evidence="4">
    <location>
        <begin position="246"/>
        <end position="268"/>
    </location>
</feature>
<dbReference type="SUPFAM" id="SSF47676">
    <property type="entry name" value="Conserved domain common to transcription factors TFIIS, elongin A, CRSP70"/>
    <property type="match status" value="1"/>
</dbReference>
<keyword evidence="1 2" id="KW-0694">RNA-binding</keyword>
<dbReference type="GO" id="GO:0005634">
    <property type="term" value="C:nucleus"/>
    <property type="evidence" value="ECO:0007669"/>
    <property type="project" value="UniProtKB-SubCell"/>
</dbReference>
<feature type="compositionally biased region" description="Basic and acidic residues" evidence="4">
    <location>
        <begin position="251"/>
        <end position="265"/>
    </location>
</feature>
<sequence>MASIVPSSLIATAKSSGRCAPSLLSEDRIIDGGVFESTLLRCLDGGLTLSSDPSITQVFSSALKLAETSALADSPTKSSVLEQRRCLLLAVTGSTAEVLPRSPTLKAILEAGFLVQVKTWLDDILSGSIGGMDLLLHLLTSIAPLPVTKEMVTTCRLGKAVVAVQKHSICVGTPNEKAITTRVQNVKTKWSEAVKALKNSTNAPAKRPSVEEVVPVAKKVKREAPTAKPALSNLLKKVQHTNDKVAFSTDSRVKEPETAPKEEVKAVAVQDTSNESLALQKKQRKIRWADSTGDNLAVSQAKAEVKAAEPAAAKPREGRVNRWAKKKDYNANDKELLMHARKTSQSEDDKEDALNAMAMMAAGWSMPQPLEDKVNPPIQVSSKELSVQAIRMSTVPAVTYPSENVTPIDPDLISQAEKALEILNMKPPNDIPFFSPPPAAPAPAFPAPLAMSVTTGATFEQVLALGLPMCLVGSNLQALQTLAAAPSLLTTFRDASGNFDQNGLINLVSTLTMQLAPTQTTQYGMQSVQQMYQPPPLAQHGLFTVPGLTAQPAELQPAVSRGYRGDQNLGEANLHLSGYGPTTTTEEIVALFAPYVHVTEVVPKGNFSFVNTRDPEGAKRAREALNGSLLGGMPCRINMATRKIKTPEQIGTAVTPAVPGDLSSLPRNSLGQVDYASVKDDRGNPATRNLFIAGYGPGTTEEQLRTLVAQYATVVSVALKTTFAFVNTTDRDAAVIARQSLGGTLLNGGPLRINFAKESGRLGTSFGTDGVYGPAGVSAATASSLTSYGRY</sequence>
<dbReference type="InterPro" id="IPR000504">
    <property type="entry name" value="RRM_dom"/>
</dbReference>
<dbReference type="PROSITE" id="PS51319">
    <property type="entry name" value="TFIIS_N"/>
    <property type="match status" value="1"/>
</dbReference>
<reference evidence="7 8" key="1">
    <citation type="submission" date="2024-10" db="EMBL/GenBank/DDBJ databases">
        <title>Updated reference genomes for cyclostephanoid diatoms.</title>
        <authorList>
            <person name="Roberts W.R."/>
            <person name="Alverson A.J."/>
        </authorList>
    </citation>
    <scope>NUCLEOTIDE SEQUENCE [LARGE SCALE GENOMIC DNA]</scope>
    <source>
        <strain evidence="7 8">AJA010-31</strain>
    </source>
</reference>
<evidence type="ECO:0000259" key="5">
    <source>
        <dbReference type="PROSITE" id="PS50102"/>
    </source>
</evidence>
<dbReference type="Proteomes" id="UP001530400">
    <property type="component" value="Unassembled WGS sequence"/>
</dbReference>
<evidence type="ECO:0008006" key="9">
    <source>
        <dbReference type="Google" id="ProtNLM"/>
    </source>
</evidence>
<gene>
    <name evidence="7" type="ORF">ACHAWO_005043</name>
</gene>
<evidence type="ECO:0000256" key="3">
    <source>
        <dbReference type="PROSITE-ProRule" id="PRU00649"/>
    </source>
</evidence>